<evidence type="ECO:0000313" key="6">
    <source>
        <dbReference type="Proteomes" id="UP000521676"/>
    </source>
</evidence>
<dbReference type="Pfam" id="PF00534">
    <property type="entry name" value="Glycos_transf_1"/>
    <property type="match status" value="1"/>
</dbReference>
<reference evidence="5" key="2">
    <citation type="journal article" date="2024" name="Nature">
        <title>Anoxygenic phototroph of the Chloroflexota uses a type I reaction centre.</title>
        <authorList>
            <person name="Tsuji J.M."/>
            <person name="Shaw N.A."/>
            <person name="Nagashima S."/>
            <person name="Venkiteswaran J.J."/>
            <person name="Schiff S.L."/>
            <person name="Watanabe T."/>
            <person name="Fukui M."/>
            <person name="Hanada S."/>
            <person name="Tank M."/>
            <person name="Neufeld J.D."/>
        </authorList>
    </citation>
    <scope>NUCLEOTIDE SEQUENCE</scope>
    <source>
        <strain evidence="5">L227-S17</strain>
    </source>
</reference>
<dbReference type="GO" id="GO:0009103">
    <property type="term" value="P:lipopolysaccharide biosynthetic process"/>
    <property type="evidence" value="ECO:0007669"/>
    <property type="project" value="TreeGrafter"/>
</dbReference>
<dbReference type="InterPro" id="IPR001296">
    <property type="entry name" value="Glyco_trans_1"/>
</dbReference>
<dbReference type="SUPFAM" id="SSF53756">
    <property type="entry name" value="UDP-Glycosyltransferase/glycogen phosphorylase"/>
    <property type="match status" value="1"/>
</dbReference>
<dbReference type="Proteomes" id="UP001431572">
    <property type="component" value="Chromosome 1"/>
</dbReference>
<dbReference type="Gene3D" id="3.40.50.2000">
    <property type="entry name" value="Glycogen Phosphorylase B"/>
    <property type="match status" value="2"/>
</dbReference>
<dbReference type="Pfam" id="PF13439">
    <property type="entry name" value="Glyco_transf_4"/>
    <property type="match status" value="1"/>
</dbReference>
<sequence>MPGRKQIHIALDCRYAQPHFPGIGRYVYNLAAGFAGLTEPSFHFSLICNASNTSYDFAKLVASSENRIEIIATEIKPFSPAEQWQLPLLAKRHNFNLWHAPYYIRPYLMPCSVILTAYDLIGKIVPGVLPGKKAQLAFEITTHLAFLSSQRIITLSHSAAEDITRLYKVSPEKIRVVAPGIEPKFQPLNKELIRSLRQEMQLPEQYVLFTGTNKPHKNLNRLLEAFTLYLQRYPESSIQLVLAGREDPRYSPEIRAKVGELGLTGRVLFMGNVSDTQLVTLYNCSILYIQPSLYEGFGLPVLEAQACGLPVICSNRGSLPEAAGKHVPLFDPYDPLDIANKIELMLNDTELMLQMREHGLARIAEFSLIKAAEATLKIYNEV</sequence>
<evidence type="ECO:0000256" key="1">
    <source>
        <dbReference type="ARBA" id="ARBA00022679"/>
    </source>
</evidence>
<dbReference type="RefSeq" id="WP_341468963.1">
    <property type="nucleotide sequence ID" value="NZ_CP128399.1"/>
</dbReference>
<gene>
    <name evidence="4" type="ORF">HXX08_04840</name>
    <name evidence="5" type="ORF">OZ401_000316</name>
</gene>
<organism evidence="4 6">
    <name type="scientific">Candidatus Chlorohelix allophototropha</name>
    <dbReference type="NCBI Taxonomy" id="3003348"/>
    <lineage>
        <taxon>Bacteria</taxon>
        <taxon>Bacillati</taxon>
        <taxon>Chloroflexota</taxon>
        <taxon>Chloroflexia</taxon>
        <taxon>Candidatus Chloroheliales</taxon>
        <taxon>Candidatus Chloroheliaceae</taxon>
        <taxon>Candidatus Chlorohelix</taxon>
    </lineage>
</organism>
<name>A0A8T7M003_9CHLR</name>
<dbReference type="EMBL" id="JACATZ010000001">
    <property type="protein sequence ID" value="NWJ45189.1"/>
    <property type="molecule type" value="Genomic_DNA"/>
</dbReference>
<dbReference type="PANTHER" id="PTHR46401">
    <property type="entry name" value="GLYCOSYLTRANSFERASE WBBK-RELATED"/>
    <property type="match status" value="1"/>
</dbReference>
<feature type="domain" description="Glycosyltransferase subfamily 4-like N-terminal" evidence="3">
    <location>
        <begin position="22"/>
        <end position="183"/>
    </location>
</feature>
<protein>
    <submittedName>
        <fullName evidence="4">Glycosyltransferase family 4 protein</fullName>
    </submittedName>
</protein>
<dbReference type="GO" id="GO:0016757">
    <property type="term" value="F:glycosyltransferase activity"/>
    <property type="evidence" value="ECO:0007669"/>
    <property type="project" value="InterPro"/>
</dbReference>
<dbReference type="PANTHER" id="PTHR46401:SF2">
    <property type="entry name" value="GLYCOSYLTRANSFERASE WBBK-RELATED"/>
    <property type="match status" value="1"/>
</dbReference>
<accession>A0A8T7M003</accession>
<dbReference type="AlphaFoldDB" id="A0A8T7M003"/>
<dbReference type="EMBL" id="CP128399">
    <property type="protein sequence ID" value="WJW67068.1"/>
    <property type="molecule type" value="Genomic_DNA"/>
</dbReference>
<evidence type="ECO:0000313" key="5">
    <source>
        <dbReference type="EMBL" id="WJW67068.1"/>
    </source>
</evidence>
<dbReference type="Proteomes" id="UP000521676">
    <property type="component" value="Unassembled WGS sequence"/>
</dbReference>
<dbReference type="CDD" id="cd03809">
    <property type="entry name" value="GT4_MtfB-like"/>
    <property type="match status" value="1"/>
</dbReference>
<evidence type="ECO:0000259" key="2">
    <source>
        <dbReference type="Pfam" id="PF00534"/>
    </source>
</evidence>
<keyword evidence="7" id="KW-1185">Reference proteome</keyword>
<dbReference type="InterPro" id="IPR028098">
    <property type="entry name" value="Glyco_trans_4-like_N"/>
</dbReference>
<evidence type="ECO:0000313" key="4">
    <source>
        <dbReference type="EMBL" id="NWJ45189.1"/>
    </source>
</evidence>
<proteinExistence type="predicted"/>
<feature type="domain" description="Glycosyl transferase family 1" evidence="2">
    <location>
        <begin position="203"/>
        <end position="359"/>
    </location>
</feature>
<evidence type="ECO:0000313" key="7">
    <source>
        <dbReference type="Proteomes" id="UP001431572"/>
    </source>
</evidence>
<reference evidence="4 6" key="1">
    <citation type="submission" date="2020-06" db="EMBL/GenBank/DDBJ databases">
        <title>Anoxygenic phototrophic Chloroflexota member uses a Type I reaction center.</title>
        <authorList>
            <person name="Tsuji J.M."/>
            <person name="Shaw N.A."/>
            <person name="Nagashima S."/>
            <person name="Venkiteswaran J."/>
            <person name="Schiff S.L."/>
            <person name="Hanada S."/>
            <person name="Tank M."/>
            <person name="Neufeld J.D."/>
        </authorList>
    </citation>
    <scope>NUCLEOTIDE SEQUENCE [LARGE SCALE GENOMIC DNA]</scope>
    <source>
        <strain evidence="4">L227-S17</strain>
    </source>
</reference>
<evidence type="ECO:0000259" key="3">
    <source>
        <dbReference type="Pfam" id="PF13439"/>
    </source>
</evidence>
<keyword evidence="1" id="KW-0808">Transferase</keyword>